<comment type="caution">
    <text evidence="2">The sequence shown here is derived from an EMBL/GenBank/DDBJ whole genome shotgun (WGS) entry which is preliminary data.</text>
</comment>
<dbReference type="Proteomes" id="UP001390339">
    <property type="component" value="Unassembled WGS sequence"/>
</dbReference>
<name>A0ABR2IRY4_9PEZI</name>
<feature type="region of interest" description="Disordered" evidence="1">
    <location>
        <begin position="774"/>
        <end position="823"/>
    </location>
</feature>
<evidence type="ECO:0000256" key="1">
    <source>
        <dbReference type="SAM" id="MobiDB-lite"/>
    </source>
</evidence>
<feature type="compositionally biased region" description="Acidic residues" evidence="1">
    <location>
        <begin position="792"/>
        <end position="807"/>
    </location>
</feature>
<evidence type="ECO:0000313" key="2">
    <source>
        <dbReference type="EMBL" id="KAK8867354.1"/>
    </source>
</evidence>
<sequence length="1050" mass="115217">MPRASIRVSVRLCPSAGEKLPRTDLCTSRHAYGLRSSEIANLPEVNPQGSVRHGLFADHVGAGGTTIWAAATSGGETVTVHLLACMLARIWRRDEAVSIWSELVDARKVRLEEHIAASEFECSLSNLTASRIDISRAQLDAWDASARQVLETRLTGTALQQTQLRLLVDNISLPISPQGSLYNTVVNTAAQALQALDCLVRGVPQQIDKGSVLLGLSSWHLYPDVLVASTNTHIRQGDGLIASGGIITIGLESKDGDSCGVSWSLPLAQAKYYGDPVLAKRHLGVEQSRVPFQELQLVVLGSILSQWDEPSLDLDKQMEYIQRLSIAVRGTMKETVVNDAWYRTDAKGFDWLHSLGDVAETYSRSKGVTRTQMSRLVALGKRRCIEFLGPRKSRLPPIFGLANFQILMKALNSANERIQFLTSWADKELDPDILPDAVILYYPDGEYERVRCTRLVNATPSSRDKRKLNQDAGVGHAVTWTLSGDKDDDPYNFDNPKEFLNRCMIPSGPGEPPALHRILCGDVHSAVIYVPLSGSLNSFKNDITIPQFFHCIDEGNFPMDRIAEAIGLVCKDPAYRRYFESLNALTVAAKVFSHLRGARTHLAVINRPVTQAQWWTELQSPSPLFLESMFSCIAYFETGMLDINPRTIGSRTFAICHDTSIFVAASLLNDPAETTSEVGVERLVVCDHDSEACDIGIARMQAVSIDSWVELLDQPTETAVVRAYKNPIARLAALALAMRKSANVRVVRGDPCWACIGDAWTTWEAAMALIASLEAEDSTGDNDSASIGRGEETEEEQEQEAQEEDEIDVHYGTPQDNEEEGPYALNPPASDLWQQLQGPGKKAPAIALITQAALDPRLVRLLVLPRHEELMRGRKGLAQDGSQGVNSVLVVALALESDIDQIAPVEHQHATLVARDVQHRLQSIDSDPPRVASAIDPAELAEESGHFGVFRESAPSVLAAGEAELVHVVRSHEACVLFGQQLDYLADEGVDDFEHLVRRGLADVLVYSVTHALELGTLEALNFAPSDEIIAVKSRHLGAQLTLHDLRCKT</sequence>
<reference evidence="2 3" key="1">
    <citation type="journal article" date="2024" name="IMA Fungus">
        <title>Apiospora arundinis, a panoply of carbohydrate-active enzymes and secondary metabolites.</title>
        <authorList>
            <person name="Sorensen T."/>
            <person name="Petersen C."/>
            <person name="Muurmann A.T."/>
            <person name="Christiansen J.V."/>
            <person name="Brundto M.L."/>
            <person name="Overgaard C.K."/>
            <person name="Boysen A.T."/>
            <person name="Wollenberg R.D."/>
            <person name="Larsen T.O."/>
            <person name="Sorensen J.L."/>
            <person name="Nielsen K.L."/>
            <person name="Sondergaard T.E."/>
        </authorList>
    </citation>
    <scope>NUCLEOTIDE SEQUENCE [LARGE SCALE GENOMIC DNA]</scope>
    <source>
        <strain evidence="2 3">AAU 773</strain>
    </source>
</reference>
<protein>
    <submittedName>
        <fullName evidence="2">Uncharacterized protein</fullName>
    </submittedName>
</protein>
<proteinExistence type="predicted"/>
<dbReference type="EMBL" id="JAPCWZ010000004">
    <property type="protein sequence ID" value="KAK8867354.1"/>
    <property type="molecule type" value="Genomic_DNA"/>
</dbReference>
<gene>
    <name evidence="2" type="ORF">PGQ11_005932</name>
</gene>
<evidence type="ECO:0000313" key="3">
    <source>
        <dbReference type="Proteomes" id="UP001390339"/>
    </source>
</evidence>
<keyword evidence="3" id="KW-1185">Reference proteome</keyword>
<accession>A0ABR2IRY4</accession>
<organism evidence="2 3">
    <name type="scientific">Apiospora arundinis</name>
    <dbReference type="NCBI Taxonomy" id="335852"/>
    <lineage>
        <taxon>Eukaryota</taxon>
        <taxon>Fungi</taxon>
        <taxon>Dikarya</taxon>
        <taxon>Ascomycota</taxon>
        <taxon>Pezizomycotina</taxon>
        <taxon>Sordariomycetes</taxon>
        <taxon>Xylariomycetidae</taxon>
        <taxon>Amphisphaeriales</taxon>
        <taxon>Apiosporaceae</taxon>
        <taxon>Apiospora</taxon>
    </lineage>
</organism>